<dbReference type="RefSeq" id="WP_379848216.1">
    <property type="nucleotide sequence ID" value="NZ_JBHSMA010000006.1"/>
</dbReference>
<proteinExistence type="predicted"/>
<dbReference type="EMBL" id="JBHSMA010000006">
    <property type="protein sequence ID" value="MFC5411376.1"/>
    <property type="molecule type" value="Genomic_DNA"/>
</dbReference>
<name>A0ABW0IGA6_9BACT</name>
<comment type="caution">
    <text evidence="2">The sequence shown here is derived from an EMBL/GenBank/DDBJ whole genome shotgun (WGS) entry which is preliminary data.</text>
</comment>
<accession>A0ABW0IGA6</accession>
<feature type="domain" description="Gamma-glutamylcyclotransferase AIG2-like" evidence="1">
    <location>
        <begin position="11"/>
        <end position="127"/>
    </location>
</feature>
<protein>
    <submittedName>
        <fullName evidence="2">Gamma-glutamylcyclotransferase</fullName>
    </submittedName>
</protein>
<organism evidence="2 3">
    <name type="scientific">Larkinella bovis</name>
    <dbReference type="NCBI Taxonomy" id="683041"/>
    <lineage>
        <taxon>Bacteria</taxon>
        <taxon>Pseudomonadati</taxon>
        <taxon>Bacteroidota</taxon>
        <taxon>Cytophagia</taxon>
        <taxon>Cytophagales</taxon>
        <taxon>Spirosomataceae</taxon>
        <taxon>Larkinella</taxon>
    </lineage>
</organism>
<dbReference type="Proteomes" id="UP001596106">
    <property type="component" value="Unassembled WGS sequence"/>
</dbReference>
<keyword evidence="3" id="KW-1185">Reference proteome</keyword>
<dbReference type="SUPFAM" id="SSF110857">
    <property type="entry name" value="Gamma-glutamyl cyclotransferase-like"/>
    <property type="match status" value="1"/>
</dbReference>
<dbReference type="InterPro" id="IPR036568">
    <property type="entry name" value="GGCT-like_sf"/>
</dbReference>
<sequence length="129" mass="14307">MSTSETPLSHIFVYGTLLSASKKPMAQYVRQHSQLVGPGFSPGRLYDLGTYPGAVFDPDAETWVHGEVYSFRETGAPAFLRTLDDYEGAEYDRILVSVKTANGTVDCWTYRFIQPAQSLPLIASGRYFG</sequence>
<dbReference type="Pfam" id="PF06094">
    <property type="entry name" value="GGACT"/>
    <property type="match status" value="1"/>
</dbReference>
<evidence type="ECO:0000313" key="2">
    <source>
        <dbReference type="EMBL" id="MFC5411376.1"/>
    </source>
</evidence>
<dbReference type="CDD" id="cd06661">
    <property type="entry name" value="GGCT_like"/>
    <property type="match status" value="1"/>
</dbReference>
<evidence type="ECO:0000313" key="3">
    <source>
        <dbReference type="Proteomes" id="UP001596106"/>
    </source>
</evidence>
<dbReference type="InterPro" id="IPR013024">
    <property type="entry name" value="GGCT-like"/>
</dbReference>
<evidence type="ECO:0000259" key="1">
    <source>
        <dbReference type="Pfam" id="PF06094"/>
    </source>
</evidence>
<dbReference type="Gene3D" id="3.10.490.10">
    <property type="entry name" value="Gamma-glutamyl cyclotransferase-like"/>
    <property type="match status" value="1"/>
</dbReference>
<dbReference type="InterPro" id="IPR009288">
    <property type="entry name" value="AIG2-like_dom"/>
</dbReference>
<reference evidence="3" key="1">
    <citation type="journal article" date="2019" name="Int. J. Syst. Evol. Microbiol.">
        <title>The Global Catalogue of Microorganisms (GCM) 10K type strain sequencing project: providing services to taxonomists for standard genome sequencing and annotation.</title>
        <authorList>
            <consortium name="The Broad Institute Genomics Platform"/>
            <consortium name="The Broad Institute Genome Sequencing Center for Infectious Disease"/>
            <person name="Wu L."/>
            <person name="Ma J."/>
        </authorList>
    </citation>
    <scope>NUCLEOTIDE SEQUENCE [LARGE SCALE GENOMIC DNA]</scope>
    <source>
        <strain evidence="3">CCUG 55250</strain>
    </source>
</reference>
<gene>
    <name evidence="2" type="ORF">ACFPMF_18790</name>
</gene>